<gene>
    <name evidence="1" type="ORF">E9998_22545</name>
</gene>
<dbReference type="InterPro" id="IPR045428">
    <property type="entry name" value="EACC1"/>
</dbReference>
<accession>A0A4S8P0X2</accession>
<dbReference type="OrthoDB" id="3400184at2"/>
<keyword evidence="2" id="KW-1185">Reference proteome</keyword>
<comment type="caution">
    <text evidence="1">The sequence shown here is derived from an EMBL/GenBank/DDBJ whole genome shotgun (WGS) entry which is preliminary data.</text>
</comment>
<dbReference type="Proteomes" id="UP000305792">
    <property type="component" value="Unassembled WGS sequence"/>
</dbReference>
<proteinExistence type="predicted"/>
<dbReference type="RefSeq" id="WP_136531951.1">
    <property type="nucleotide sequence ID" value="NZ_STGX01000021.1"/>
</dbReference>
<evidence type="ECO:0000313" key="1">
    <source>
        <dbReference type="EMBL" id="THV23578.1"/>
    </source>
</evidence>
<dbReference type="Pfam" id="PF19953">
    <property type="entry name" value="EACC1"/>
    <property type="match status" value="1"/>
</dbReference>
<reference evidence="1 2" key="1">
    <citation type="journal article" date="2018" name="Int. J. Syst. Evol. Microbiol.">
        <title>Glycomyces paridis sp. nov., isolated from the medicinal plant Paris polyphylla.</title>
        <authorList>
            <person name="Fang X.M."/>
            <person name="Bai J.L."/>
            <person name="Su J."/>
            <person name="Zhao L.L."/>
            <person name="Liu H.Y."/>
            <person name="Ma B.P."/>
            <person name="Zhang Y.Q."/>
            <person name="Yu L.Y."/>
        </authorList>
    </citation>
    <scope>NUCLEOTIDE SEQUENCE [LARGE SCALE GENOMIC DNA]</scope>
    <source>
        <strain evidence="1 2">CPCC 204357</strain>
    </source>
</reference>
<dbReference type="AlphaFoldDB" id="A0A4S8P0X2"/>
<organism evidence="1 2">
    <name type="scientific">Glycomyces paridis</name>
    <dbReference type="NCBI Taxonomy" id="2126555"/>
    <lineage>
        <taxon>Bacteria</taxon>
        <taxon>Bacillati</taxon>
        <taxon>Actinomycetota</taxon>
        <taxon>Actinomycetes</taxon>
        <taxon>Glycomycetales</taxon>
        <taxon>Glycomycetaceae</taxon>
        <taxon>Glycomyces</taxon>
    </lineage>
</organism>
<dbReference type="EMBL" id="STGX01000021">
    <property type="protein sequence ID" value="THV23578.1"/>
    <property type="molecule type" value="Genomic_DNA"/>
</dbReference>
<sequence length="110" mass="11400">MDAEITVHGTDDARGELASLLDWLTREDDMSARFAPAAIGPGELGAVQELLIAAIAAGGLDALGRTVAVWLRSRRPEIEVTIVDADGSSITVTAKGTAAKSITDGPDREA</sequence>
<evidence type="ECO:0000313" key="2">
    <source>
        <dbReference type="Proteomes" id="UP000305792"/>
    </source>
</evidence>
<protein>
    <submittedName>
        <fullName evidence="1">Uncharacterized protein</fullName>
    </submittedName>
</protein>
<name>A0A4S8P0X2_9ACTN</name>